<evidence type="ECO:0000313" key="3">
    <source>
        <dbReference type="Proteomes" id="UP000199274"/>
    </source>
</evidence>
<keyword evidence="1" id="KW-1133">Transmembrane helix</keyword>
<dbReference type="Proteomes" id="UP000199274">
    <property type="component" value="Unassembled WGS sequence"/>
</dbReference>
<evidence type="ECO:0000256" key="1">
    <source>
        <dbReference type="SAM" id="Phobius"/>
    </source>
</evidence>
<dbReference type="OrthoDB" id="1375605at2"/>
<organism evidence="2 3">
    <name type="scientific">Flavobacterium omnivorum</name>
    <dbReference type="NCBI Taxonomy" id="178355"/>
    <lineage>
        <taxon>Bacteria</taxon>
        <taxon>Pseudomonadati</taxon>
        <taxon>Bacteroidota</taxon>
        <taxon>Flavobacteriia</taxon>
        <taxon>Flavobacteriales</taxon>
        <taxon>Flavobacteriaceae</taxon>
        <taxon>Flavobacterium</taxon>
    </lineage>
</organism>
<sequence>MSLKKYRPLLSLTALVGLAYLIHRVLFYTLDINDTSFYYSIETLYLLFLVLSIMVFVVLLKVKERSFDNVGMSFLLSTSIKMIVCYVILKPILQVTSGENTLEKINFFMMFIIFLAIETILTIRILNEKQ</sequence>
<keyword evidence="1" id="KW-0812">Transmembrane</keyword>
<dbReference type="RefSeq" id="WP_091259169.1">
    <property type="nucleotide sequence ID" value="NZ_FNDB01000023.1"/>
</dbReference>
<accession>A0A1G8HWW9</accession>
<feature type="transmembrane region" description="Helical" evidence="1">
    <location>
        <begin position="72"/>
        <end position="93"/>
    </location>
</feature>
<name>A0A1G8HWW9_9FLAO</name>
<dbReference type="AlphaFoldDB" id="A0A1G8HWW9"/>
<keyword evidence="1" id="KW-0472">Membrane</keyword>
<protein>
    <submittedName>
        <fullName evidence="2">Uncharacterized protein</fullName>
    </submittedName>
</protein>
<dbReference type="EMBL" id="FNDB01000023">
    <property type="protein sequence ID" value="SDI11011.1"/>
    <property type="molecule type" value="Genomic_DNA"/>
</dbReference>
<feature type="transmembrane region" description="Helical" evidence="1">
    <location>
        <begin position="105"/>
        <end position="126"/>
    </location>
</feature>
<dbReference type="STRING" id="178355.SAMN04488062_12327"/>
<proteinExistence type="predicted"/>
<gene>
    <name evidence="2" type="ORF">SAMN04488062_12327</name>
</gene>
<reference evidence="3" key="1">
    <citation type="submission" date="2016-10" db="EMBL/GenBank/DDBJ databases">
        <authorList>
            <person name="Varghese N."/>
            <person name="Submissions S."/>
        </authorList>
    </citation>
    <scope>NUCLEOTIDE SEQUENCE [LARGE SCALE GENOMIC DNA]</scope>
    <source>
        <strain evidence="3">CGMCC 1.2747</strain>
    </source>
</reference>
<evidence type="ECO:0000313" key="2">
    <source>
        <dbReference type="EMBL" id="SDI11011.1"/>
    </source>
</evidence>
<feature type="transmembrane region" description="Helical" evidence="1">
    <location>
        <begin position="37"/>
        <end position="60"/>
    </location>
</feature>
<keyword evidence="3" id="KW-1185">Reference proteome</keyword>